<sequence>MESDDNKTDNRLSEPEVAYERTPKASVSHSRKTVNEMMDIIRREHPCFYAEMPDLRERLDTLEHPRPLTKREARQRIEWIQGEIDAGRDSGITWEKFQEEMEKEFPELKHRYPCG</sequence>
<organism evidence="2 3">
    <name type="scientific">Candidatus Parabacteroides intestinigallinarum</name>
    <dbReference type="NCBI Taxonomy" id="2838722"/>
    <lineage>
        <taxon>Bacteria</taxon>
        <taxon>Pseudomonadati</taxon>
        <taxon>Bacteroidota</taxon>
        <taxon>Bacteroidia</taxon>
        <taxon>Bacteroidales</taxon>
        <taxon>Tannerellaceae</taxon>
        <taxon>Parabacteroides</taxon>
    </lineage>
</organism>
<dbReference type="Proteomes" id="UP000823847">
    <property type="component" value="Unassembled WGS sequence"/>
</dbReference>
<reference evidence="2" key="1">
    <citation type="journal article" date="2021" name="PeerJ">
        <title>Extensive microbial diversity within the chicken gut microbiome revealed by metagenomics and culture.</title>
        <authorList>
            <person name="Gilroy R."/>
            <person name="Ravi A."/>
            <person name="Getino M."/>
            <person name="Pursley I."/>
            <person name="Horton D.L."/>
            <person name="Alikhan N.F."/>
            <person name="Baker D."/>
            <person name="Gharbi K."/>
            <person name="Hall N."/>
            <person name="Watson M."/>
            <person name="Adriaenssens E.M."/>
            <person name="Foster-Nyarko E."/>
            <person name="Jarju S."/>
            <person name="Secka A."/>
            <person name="Antonio M."/>
            <person name="Oren A."/>
            <person name="Chaudhuri R.R."/>
            <person name="La Ragione R."/>
            <person name="Hildebrand F."/>
            <person name="Pallen M.J."/>
        </authorList>
    </citation>
    <scope>NUCLEOTIDE SEQUENCE</scope>
    <source>
        <strain evidence="2">ChiHecec2B26-12326</strain>
    </source>
</reference>
<comment type="caution">
    <text evidence="2">The sequence shown here is derived from an EMBL/GenBank/DDBJ whole genome shotgun (WGS) entry which is preliminary data.</text>
</comment>
<evidence type="ECO:0000256" key="1">
    <source>
        <dbReference type="SAM" id="MobiDB-lite"/>
    </source>
</evidence>
<evidence type="ECO:0000313" key="2">
    <source>
        <dbReference type="EMBL" id="HIX86815.1"/>
    </source>
</evidence>
<proteinExistence type="predicted"/>
<feature type="compositionally biased region" description="Basic and acidic residues" evidence="1">
    <location>
        <begin position="1"/>
        <end position="23"/>
    </location>
</feature>
<feature type="region of interest" description="Disordered" evidence="1">
    <location>
        <begin position="1"/>
        <end position="31"/>
    </location>
</feature>
<dbReference type="AlphaFoldDB" id="A0A9D2BQM0"/>
<gene>
    <name evidence="2" type="ORF">H9848_09460</name>
</gene>
<dbReference type="EMBL" id="DXEN01000072">
    <property type="protein sequence ID" value="HIX86815.1"/>
    <property type="molecule type" value="Genomic_DNA"/>
</dbReference>
<reference evidence="2" key="2">
    <citation type="submission" date="2021-04" db="EMBL/GenBank/DDBJ databases">
        <authorList>
            <person name="Gilroy R."/>
        </authorList>
    </citation>
    <scope>NUCLEOTIDE SEQUENCE</scope>
    <source>
        <strain evidence="2">ChiHecec2B26-12326</strain>
    </source>
</reference>
<evidence type="ECO:0000313" key="3">
    <source>
        <dbReference type="Proteomes" id="UP000823847"/>
    </source>
</evidence>
<accession>A0A9D2BQM0</accession>
<name>A0A9D2BQM0_9BACT</name>
<protein>
    <submittedName>
        <fullName evidence="2">Uncharacterized protein</fullName>
    </submittedName>
</protein>